<evidence type="ECO:0000256" key="1">
    <source>
        <dbReference type="SAM" id="MobiDB-lite"/>
    </source>
</evidence>
<sequence length="440" mass="49347">MARSDLPSDEESPTTEGAPTAAAFADTILERMAQQDAIQKATNQQLAAIAAILAPLAGNSADPATKVRKQLFDTYRTPCVETTANTNAVQAQTPGGIDLVTVQELAELKQSFLDMKDMMLEGPTSAPLIECLLAETLNASFSRGITDGEAQVEEEQPRNRRRVQVILARPSSSSDEEEEKKVCDSHAHSSKRPSENSRPQGSYDLRSKLRRKSQTIDCVHNSKDDLRSVIEESRAKRVEDSSIRPYLKPRVVDLHDKLNSKSEDLRIKLNRPKRSDLRRKLKETKVKTGEKHEPIAEYLSSDLRVQLQSKRVERAPFLNMIMGGSPPCGDSGEAQVEEEQPRNRRRVQVILARPSFSTDEEEEKKFCDSHAHSSKRPSENSRPEGSYDLRSKLRRKSQTIDCVHNSKDDLRSVIEESRAKRVEDSRSSSIDPNVPTYDES</sequence>
<dbReference type="EMBL" id="QGKX02000095">
    <property type="protein sequence ID" value="KAF3574528.1"/>
    <property type="molecule type" value="Genomic_DNA"/>
</dbReference>
<accession>A0A8S9RMI9</accession>
<dbReference type="Proteomes" id="UP000712600">
    <property type="component" value="Unassembled WGS sequence"/>
</dbReference>
<organism evidence="2 3">
    <name type="scientific">Brassica cretica</name>
    <name type="common">Mustard</name>
    <dbReference type="NCBI Taxonomy" id="69181"/>
    <lineage>
        <taxon>Eukaryota</taxon>
        <taxon>Viridiplantae</taxon>
        <taxon>Streptophyta</taxon>
        <taxon>Embryophyta</taxon>
        <taxon>Tracheophyta</taxon>
        <taxon>Spermatophyta</taxon>
        <taxon>Magnoliopsida</taxon>
        <taxon>eudicotyledons</taxon>
        <taxon>Gunneridae</taxon>
        <taxon>Pentapetalae</taxon>
        <taxon>rosids</taxon>
        <taxon>malvids</taxon>
        <taxon>Brassicales</taxon>
        <taxon>Brassicaceae</taxon>
        <taxon>Brassiceae</taxon>
        <taxon>Brassica</taxon>
    </lineage>
</organism>
<evidence type="ECO:0000313" key="2">
    <source>
        <dbReference type="EMBL" id="KAF3574528.1"/>
    </source>
</evidence>
<gene>
    <name evidence="2" type="ORF">F2Q69_00059737</name>
</gene>
<proteinExistence type="predicted"/>
<feature type="region of interest" description="Disordered" evidence="1">
    <location>
        <begin position="1"/>
        <end position="21"/>
    </location>
</feature>
<dbReference type="AlphaFoldDB" id="A0A8S9RMI9"/>
<feature type="compositionally biased region" description="Basic and acidic residues" evidence="1">
    <location>
        <begin position="363"/>
        <end position="391"/>
    </location>
</feature>
<protein>
    <submittedName>
        <fullName evidence="2">Uncharacterized protein</fullName>
    </submittedName>
</protein>
<feature type="region of interest" description="Disordered" evidence="1">
    <location>
        <begin position="148"/>
        <end position="220"/>
    </location>
</feature>
<reference evidence="2" key="1">
    <citation type="submission" date="2019-12" db="EMBL/GenBank/DDBJ databases">
        <title>Genome sequencing and annotation of Brassica cretica.</title>
        <authorList>
            <person name="Studholme D.J."/>
            <person name="Sarris P."/>
        </authorList>
    </citation>
    <scope>NUCLEOTIDE SEQUENCE</scope>
    <source>
        <strain evidence="2">PFS-109/04</strain>
        <tissue evidence="2">Leaf</tissue>
    </source>
</reference>
<evidence type="ECO:0000313" key="3">
    <source>
        <dbReference type="Proteomes" id="UP000712600"/>
    </source>
</evidence>
<name>A0A8S9RMI9_BRACR</name>
<feature type="compositionally biased region" description="Basic and acidic residues" evidence="1">
    <location>
        <begin position="179"/>
        <end position="195"/>
    </location>
</feature>
<feature type="region of interest" description="Disordered" evidence="1">
    <location>
        <begin position="322"/>
        <end position="440"/>
    </location>
</feature>
<comment type="caution">
    <text evidence="2">The sequence shown here is derived from an EMBL/GenBank/DDBJ whole genome shotgun (WGS) entry which is preliminary data.</text>
</comment>
<feature type="compositionally biased region" description="Basic and acidic residues" evidence="1">
    <location>
        <begin position="404"/>
        <end position="426"/>
    </location>
</feature>